<feature type="transmembrane region" description="Helical" evidence="5">
    <location>
        <begin position="383"/>
        <end position="399"/>
    </location>
</feature>
<proteinExistence type="predicted"/>
<protein>
    <recommendedName>
        <fullName evidence="6">O-antigen ligase-related domain-containing protein</fullName>
    </recommendedName>
</protein>
<dbReference type="Pfam" id="PF04932">
    <property type="entry name" value="Wzy_C"/>
    <property type="match status" value="1"/>
</dbReference>
<keyword evidence="4 5" id="KW-0472">Membrane</keyword>
<dbReference type="PANTHER" id="PTHR37422:SF13">
    <property type="entry name" value="LIPOPOLYSACCHARIDE BIOSYNTHESIS PROTEIN PA4999-RELATED"/>
    <property type="match status" value="1"/>
</dbReference>
<evidence type="ECO:0000256" key="2">
    <source>
        <dbReference type="ARBA" id="ARBA00022692"/>
    </source>
</evidence>
<dbReference type="AlphaFoldDB" id="A0A850NF31"/>
<evidence type="ECO:0000256" key="4">
    <source>
        <dbReference type="ARBA" id="ARBA00023136"/>
    </source>
</evidence>
<evidence type="ECO:0000256" key="3">
    <source>
        <dbReference type="ARBA" id="ARBA00022989"/>
    </source>
</evidence>
<comment type="caution">
    <text evidence="7">The sequence shown here is derived from an EMBL/GenBank/DDBJ whole genome shotgun (WGS) entry which is preliminary data.</text>
</comment>
<dbReference type="EMBL" id="WYET01000001">
    <property type="protein sequence ID" value="NVN17058.1"/>
    <property type="molecule type" value="Genomic_DNA"/>
</dbReference>
<dbReference type="RefSeq" id="WP_176619053.1">
    <property type="nucleotide sequence ID" value="NZ_WYET01000001.1"/>
</dbReference>
<organism evidence="7 8">
    <name type="scientific">Flagellimonas chongwuensis</name>
    <dbReference type="NCBI Taxonomy" id="2697365"/>
    <lineage>
        <taxon>Bacteria</taxon>
        <taxon>Pseudomonadati</taxon>
        <taxon>Bacteroidota</taxon>
        <taxon>Flavobacteriia</taxon>
        <taxon>Flavobacteriales</taxon>
        <taxon>Flavobacteriaceae</taxon>
        <taxon>Flagellimonas</taxon>
    </lineage>
</organism>
<feature type="transmembrane region" description="Helical" evidence="5">
    <location>
        <begin position="323"/>
        <end position="347"/>
    </location>
</feature>
<dbReference type="GO" id="GO:0016020">
    <property type="term" value="C:membrane"/>
    <property type="evidence" value="ECO:0007669"/>
    <property type="project" value="UniProtKB-SubCell"/>
</dbReference>
<feature type="transmembrane region" description="Helical" evidence="5">
    <location>
        <begin position="198"/>
        <end position="215"/>
    </location>
</feature>
<feature type="transmembrane region" description="Helical" evidence="5">
    <location>
        <begin position="172"/>
        <end position="191"/>
    </location>
</feature>
<evidence type="ECO:0000313" key="7">
    <source>
        <dbReference type="EMBL" id="NVN17058.1"/>
    </source>
</evidence>
<evidence type="ECO:0000256" key="1">
    <source>
        <dbReference type="ARBA" id="ARBA00004141"/>
    </source>
</evidence>
<reference evidence="7 8" key="1">
    <citation type="submission" date="2020-01" db="EMBL/GenBank/DDBJ databases">
        <title>Draft Genome Analysis of Muricauda sp. HICW Isolated from coastal seawater of PR China.</title>
        <authorList>
            <person name="Chen M.-X."/>
        </authorList>
    </citation>
    <scope>NUCLEOTIDE SEQUENCE [LARGE SCALE GENOMIC DNA]</scope>
    <source>
        <strain evidence="7 8">HICW</strain>
    </source>
</reference>
<sequence>MVNRSRFYTVGVSIVIALLCFEAQILFSFITTTRISLAVLLFLFAGLLLEKKPIRINKAHLPLLFFFVFILLWSILNSTVHIFSGSRIDIKPFISLCLIFLTIGLFSLIITNAKIQFKELIRLLWIFGNVMVFLTFFILYLQADFNFFDSSLRISKLKHFFNDNLPGGTSRYFYGLVTLNTISLSFALGYLKSSKRNRLISIAGIVLLLIMLFVANSRQNILFLLFIAIFPKLLTFNIIKVLKFSIRTLVVVAISIAVLSYTTDILSNIKEKYIERTTSQIEEGSERIETYTLAYEDIRASPIMGTGLGNFERRHGITTHNGYLWVGAELGLLPLVVYSLILIWLFFTFTKSKSSFGEYKAFYTLIFAYLAGYILIANNFNELFKDYIFYIFFLVYLIGTKKRMCH</sequence>
<evidence type="ECO:0000259" key="6">
    <source>
        <dbReference type="Pfam" id="PF04932"/>
    </source>
</evidence>
<feature type="transmembrane region" description="Helical" evidence="5">
    <location>
        <begin position="33"/>
        <end position="49"/>
    </location>
</feature>
<dbReference type="InterPro" id="IPR007016">
    <property type="entry name" value="O-antigen_ligase-rel_domated"/>
</dbReference>
<feature type="transmembrane region" description="Helical" evidence="5">
    <location>
        <begin position="246"/>
        <end position="263"/>
    </location>
</feature>
<accession>A0A850NF31</accession>
<keyword evidence="3 5" id="KW-1133">Transmembrane helix</keyword>
<keyword evidence="2 5" id="KW-0812">Transmembrane</keyword>
<dbReference type="Proteomes" id="UP000558089">
    <property type="component" value="Unassembled WGS sequence"/>
</dbReference>
<feature type="transmembrane region" description="Helical" evidence="5">
    <location>
        <begin position="359"/>
        <end position="377"/>
    </location>
</feature>
<dbReference type="InterPro" id="IPR051533">
    <property type="entry name" value="WaaL-like"/>
</dbReference>
<feature type="transmembrane region" description="Helical" evidence="5">
    <location>
        <begin position="61"/>
        <end position="84"/>
    </location>
</feature>
<name>A0A850NF31_9FLAO</name>
<dbReference type="PANTHER" id="PTHR37422">
    <property type="entry name" value="TEICHURONIC ACID BIOSYNTHESIS PROTEIN TUAE"/>
    <property type="match status" value="1"/>
</dbReference>
<feature type="domain" description="O-antigen ligase-related" evidence="6">
    <location>
        <begin position="204"/>
        <end position="338"/>
    </location>
</feature>
<feature type="transmembrane region" description="Helical" evidence="5">
    <location>
        <begin position="90"/>
        <end position="111"/>
    </location>
</feature>
<gene>
    <name evidence="7" type="ORF">GUA46_01785</name>
</gene>
<feature type="transmembrane region" description="Helical" evidence="5">
    <location>
        <begin position="221"/>
        <end position="239"/>
    </location>
</feature>
<feature type="transmembrane region" description="Helical" evidence="5">
    <location>
        <begin position="123"/>
        <end position="143"/>
    </location>
</feature>
<evidence type="ECO:0000313" key="8">
    <source>
        <dbReference type="Proteomes" id="UP000558089"/>
    </source>
</evidence>
<keyword evidence="8" id="KW-1185">Reference proteome</keyword>
<feature type="transmembrane region" description="Helical" evidence="5">
    <location>
        <begin position="7"/>
        <end position="27"/>
    </location>
</feature>
<evidence type="ECO:0000256" key="5">
    <source>
        <dbReference type="SAM" id="Phobius"/>
    </source>
</evidence>
<comment type="subcellular location">
    <subcellularLocation>
        <location evidence="1">Membrane</location>
        <topology evidence="1">Multi-pass membrane protein</topology>
    </subcellularLocation>
</comment>